<reference evidence="1 2" key="1">
    <citation type="submission" date="2024-11" db="EMBL/GenBank/DDBJ databases">
        <title>Chromosome-level genome assembly of the freshwater bivalve Anodonta woodiana.</title>
        <authorList>
            <person name="Chen X."/>
        </authorList>
    </citation>
    <scope>NUCLEOTIDE SEQUENCE [LARGE SCALE GENOMIC DNA]</scope>
    <source>
        <strain evidence="1">MN2024</strain>
        <tissue evidence="1">Gills</tissue>
    </source>
</reference>
<gene>
    <name evidence="1" type="ORF">ACJMK2_025539</name>
</gene>
<sequence>MPLSNAEDLKEFVASVKISYRFMSELHRRTGMHRKQVVKITTLTKKQASKQNLNLQVTSFLEREDNSSILVSKKKSDVVVIENIEHQKRILSDYMNNLHDKFRLENPDIKVSRARFYQSRPKYLLLANFASRRTCLCAQHQNMALKLKAMRSLGLNLPKSPDALIKEHDTNEKLKETLETGLPDMVKYTQRKKVVEGNKSRWKEVDGAVAKTNCIHLMDSQTSEFRKRVKVQYHEMRNLRENLPENEVMLWMDFAENFVCTSVEAFQSSYWNQTMVSLHTMAVCFPKSQGQCLQSFAGVYDVLCHNATVVYIILKKLVPLLQSTYPSIKTIHYLTNSPKSQYRNKTIFKIVAAHNEDFGIAGRWNYLESGHGKGPSDGLGASIKRAADMVIRQGKCLIQKC</sequence>
<name>A0ABD3XGT5_SINWO</name>
<proteinExistence type="predicted"/>
<evidence type="ECO:0000313" key="2">
    <source>
        <dbReference type="Proteomes" id="UP001634394"/>
    </source>
</evidence>
<accession>A0ABD3XGT5</accession>
<dbReference type="EMBL" id="JBJQND010000002">
    <property type="protein sequence ID" value="KAL3885486.1"/>
    <property type="molecule type" value="Genomic_DNA"/>
</dbReference>
<dbReference type="PANTHER" id="PTHR46601:SF1">
    <property type="entry name" value="ADF-H DOMAIN-CONTAINING PROTEIN"/>
    <property type="match status" value="1"/>
</dbReference>
<dbReference type="AlphaFoldDB" id="A0ABD3XGT5"/>
<evidence type="ECO:0000313" key="1">
    <source>
        <dbReference type="EMBL" id="KAL3885486.1"/>
    </source>
</evidence>
<protein>
    <submittedName>
        <fullName evidence="1">Uncharacterized protein</fullName>
    </submittedName>
</protein>
<organism evidence="1 2">
    <name type="scientific">Sinanodonta woodiana</name>
    <name type="common">Chinese pond mussel</name>
    <name type="synonym">Anodonta woodiana</name>
    <dbReference type="NCBI Taxonomy" id="1069815"/>
    <lineage>
        <taxon>Eukaryota</taxon>
        <taxon>Metazoa</taxon>
        <taxon>Spiralia</taxon>
        <taxon>Lophotrochozoa</taxon>
        <taxon>Mollusca</taxon>
        <taxon>Bivalvia</taxon>
        <taxon>Autobranchia</taxon>
        <taxon>Heteroconchia</taxon>
        <taxon>Palaeoheterodonta</taxon>
        <taxon>Unionida</taxon>
        <taxon>Unionoidea</taxon>
        <taxon>Unionidae</taxon>
        <taxon>Unioninae</taxon>
        <taxon>Sinanodonta</taxon>
    </lineage>
</organism>
<dbReference type="PANTHER" id="PTHR46601">
    <property type="entry name" value="ULP_PROTEASE DOMAIN-CONTAINING PROTEIN"/>
    <property type="match status" value="1"/>
</dbReference>
<dbReference type="Proteomes" id="UP001634394">
    <property type="component" value="Unassembled WGS sequence"/>
</dbReference>
<comment type="caution">
    <text evidence="1">The sequence shown here is derived from an EMBL/GenBank/DDBJ whole genome shotgun (WGS) entry which is preliminary data.</text>
</comment>
<keyword evidence="2" id="KW-1185">Reference proteome</keyword>